<evidence type="ECO:0000256" key="2">
    <source>
        <dbReference type="ARBA" id="ARBA00022737"/>
    </source>
</evidence>
<dbReference type="Proteomes" id="UP000585474">
    <property type="component" value="Unassembled WGS sequence"/>
</dbReference>
<feature type="chain" id="PRO_5029650614" description="Gnk2-homologous domain-containing protein" evidence="3">
    <location>
        <begin position="29"/>
        <end position="281"/>
    </location>
</feature>
<feature type="domain" description="Gnk2-homologous" evidence="4">
    <location>
        <begin position="140"/>
        <end position="245"/>
    </location>
</feature>
<keyword evidence="6" id="KW-1185">Reference proteome</keyword>
<organism evidence="5 6">
    <name type="scientific">Actinidia rufa</name>
    <dbReference type="NCBI Taxonomy" id="165716"/>
    <lineage>
        <taxon>Eukaryota</taxon>
        <taxon>Viridiplantae</taxon>
        <taxon>Streptophyta</taxon>
        <taxon>Embryophyta</taxon>
        <taxon>Tracheophyta</taxon>
        <taxon>Spermatophyta</taxon>
        <taxon>Magnoliopsida</taxon>
        <taxon>eudicotyledons</taxon>
        <taxon>Gunneridae</taxon>
        <taxon>Pentapetalae</taxon>
        <taxon>asterids</taxon>
        <taxon>Ericales</taxon>
        <taxon>Actinidiaceae</taxon>
        <taxon>Actinidia</taxon>
    </lineage>
</organism>
<keyword evidence="1 3" id="KW-0732">Signal</keyword>
<dbReference type="InterPro" id="IPR038408">
    <property type="entry name" value="GNK2_sf"/>
</dbReference>
<dbReference type="PROSITE" id="PS51473">
    <property type="entry name" value="GNK2"/>
    <property type="match status" value="2"/>
</dbReference>
<dbReference type="EMBL" id="BJWL01000015">
    <property type="protein sequence ID" value="GFZ03178.1"/>
    <property type="molecule type" value="Genomic_DNA"/>
</dbReference>
<dbReference type="PANTHER" id="PTHR32099:SF30">
    <property type="entry name" value="OS03G0564600 PROTEIN"/>
    <property type="match status" value="1"/>
</dbReference>
<dbReference type="Gene3D" id="3.30.430.20">
    <property type="entry name" value="Gnk2 domain, C-X8-C-X2-C motif"/>
    <property type="match status" value="2"/>
</dbReference>
<reference evidence="5 6" key="1">
    <citation type="submission" date="2019-07" db="EMBL/GenBank/DDBJ databases">
        <title>De Novo Assembly of kiwifruit Actinidia rufa.</title>
        <authorList>
            <person name="Sugita-Konishi S."/>
            <person name="Sato K."/>
            <person name="Mori E."/>
            <person name="Abe Y."/>
            <person name="Kisaki G."/>
            <person name="Hamano K."/>
            <person name="Suezawa K."/>
            <person name="Otani M."/>
            <person name="Fukuda T."/>
            <person name="Manabe T."/>
            <person name="Gomi K."/>
            <person name="Tabuchi M."/>
            <person name="Akimitsu K."/>
            <person name="Kataoka I."/>
        </authorList>
    </citation>
    <scope>NUCLEOTIDE SEQUENCE [LARGE SCALE GENOMIC DNA]</scope>
    <source>
        <strain evidence="6">cv. Fuchu</strain>
    </source>
</reference>
<keyword evidence="2" id="KW-0677">Repeat</keyword>
<feature type="domain" description="Gnk2-homologous" evidence="4">
    <location>
        <begin position="33"/>
        <end position="136"/>
    </location>
</feature>
<dbReference type="CDD" id="cd23509">
    <property type="entry name" value="Gnk2-like"/>
    <property type="match status" value="1"/>
</dbReference>
<dbReference type="Pfam" id="PF01657">
    <property type="entry name" value="Stress-antifung"/>
    <property type="match status" value="1"/>
</dbReference>
<dbReference type="OrthoDB" id="1731016at2759"/>
<dbReference type="InterPro" id="IPR002902">
    <property type="entry name" value="GNK2"/>
</dbReference>
<accession>A0A7J0FZ21</accession>
<evidence type="ECO:0000313" key="6">
    <source>
        <dbReference type="Proteomes" id="UP000585474"/>
    </source>
</evidence>
<evidence type="ECO:0000313" key="5">
    <source>
        <dbReference type="EMBL" id="GFZ03178.1"/>
    </source>
</evidence>
<dbReference type="AlphaFoldDB" id="A0A7J0FZ21"/>
<dbReference type="PANTHER" id="PTHR32099">
    <property type="entry name" value="CYSTEINE-RICH REPEAT SECRETORY PROTEIN"/>
    <property type="match status" value="1"/>
</dbReference>
<proteinExistence type="predicted"/>
<evidence type="ECO:0000256" key="3">
    <source>
        <dbReference type="SAM" id="SignalP"/>
    </source>
</evidence>
<protein>
    <recommendedName>
        <fullName evidence="4">Gnk2-homologous domain-containing protein</fullName>
    </recommendedName>
</protein>
<comment type="caution">
    <text evidence="5">The sequence shown here is derived from an EMBL/GenBank/DDBJ whole genome shotgun (WGS) entry which is preliminary data.</text>
</comment>
<evidence type="ECO:0000259" key="4">
    <source>
        <dbReference type="PROSITE" id="PS51473"/>
    </source>
</evidence>
<gene>
    <name evidence="5" type="ORF">Acr_15g0017860</name>
</gene>
<feature type="signal peptide" evidence="3">
    <location>
        <begin position="1"/>
        <end position="28"/>
    </location>
</feature>
<sequence length="281" mass="30744">MKNTFHKGTNFLILALSTLVLSFIPCYADTNVSPGYMCSPEADNSTTISESFKTNLNNLLDSLAANVLQSGFYKAAVGKNSNKIYGLIQCRGDVSPTNCANCTNESIKVALHNCTNSKSAAIWFSWCFMRYSSEKFFGTWEGGSVGIYNQTDFDDSTAVLKGIGFMTTLASVTPNQLLMFQTSVLDVGQSGQRFGMAQCGRDLRRSDCGKCLDGQLVSFGTSVEKLRGWEIYGLGCSMWYHDFQFYSNISTPYSAGGRRLWHGVVGVSMTVLSTLTVQAVL</sequence>
<name>A0A7J0FZ21_9ERIC</name>
<evidence type="ECO:0000256" key="1">
    <source>
        <dbReference type="ARBA" id="ARBA00022729"/>
    </source>
</evidence>